<dbReference type="EC" id="2.1.2.9" evidence="1"/>
<dbReference type="InterPro" id="IPR041711">
    <property type="entry name" value="Met-tRNA-FMT_N"/>
</dbReference>
<dbReference type="RefSeq" id="XP_007869164.1">
    <property type="nucleotide sequence ID" value="XM_007870973.1"/>
</dbReference>
<dbReference type="eggNOG" id="KOG3082">
    <property type="taxonomic scope" value="Eukaryota"/>
</dbReference>
<dbReference type="PANTHER" id="PTHR11138">
    <property type="entry name" value="METHIONYL-TRNA FORMYLTRANSFERASE"/>
    <property type="match status" value="1"/>
</dbReference>
<dbReference type="Gene3D" id="3.40.50.12230">
    <property type="match status" value="1"/>
</dbReference>
<dbReference type="EMBL" id="KB469308">
    <property type="protein sequence ID" value="EPQ52095.1"/>
    <property type="molecule type" value="Genomic_DNA"/>
</dbReference>
<feature type="domain" description="Formyl transferase N-terminal" evidence="2">
    <location>
        <begin position="41"/>
        <end position="244"/>
    </location>
</feature>
<organism evidence="3 4">
    <name type="scientific">Gloeophyllum trabeum (strain ATCC 11539 / FP-39264 / Madison 617)</name>
    <name type="common">Brown rot fungus</name>
    <dbReference type="NCBI Taxonomy" id="670483"/>
    <lineage>
        <taxon>Eukaryota</taxon>
        <taxon>Fungi</taxon>
        <taxon>Dikarya</taxon>
        <taxon>Basidiomycota</taxon>
        <taxon>Agaricomycotina</taxon>
        <taxon>Agaricomycetes</taxon>
        <taxon>Gloeophyllales</taxon>
        <taxon>Gloeophyllaceae</taxon>
        <taxon>Gloeophyllum</taxon>
    </lineage>
</organism>
<dbReference type="STRING" id="670483.S7RD16"/>
<dbReference type="AlphaFoldDB" id="S7RD16"/>
<dbReference type="SUPFAM" id="SSF53328">
    <property type="entry name" value="Formyltransferase"/>
    <property type="match status" value="1"/>
</dbReference>
<dbReference type="Pfam" id="PF00551">
    <property type="entry name" value="Formyl_trans_N"/>
    <property type="match status" value="1"/>
</dbReference>
<dbReference type="KEGG" id="gtr:GLOTRDRAFT_47264"/>
<evidence type="ECO:0000313" key="3">
    <source>
        <dbReference type="EMBL" id="EPQ52095.1"/>
    </source>
</evidence>
<dbReference type="GO" id="GO:0004479">
    <property type="term" value="F:methionyl-tRNA formyltransferase activity"/>
    <property type="evidence" value="ECO:0007669"/>
    <property type="project" value="UniProtKB-EC"/>
</dbReference>
<keyword evidence="4" id="KW-1185">Reference proteome</keyword>
<dbReference type="InterPro" id="IPR036477">
    <property type="entry name" value="Formyl_transf_N_sf"/>
</dbReference>
<dbReference type="InterPro" id="IPR002376">
    <property type="entry name" value="Formyl_transf_N"/>
</dbReference>
<evidence type="ECO:0000313" key="4">
    <source>
        <dbReference type="Proteomes" id="UP000030669"/>
    </source>
</evidence>
<evidence type="ECO:0000259" key="2">
    <source>
        <dbReference type="Pfam" id="PF00551"/>
    </source>
</evidence>
<accession>S7RD16</accession>
<evidence type="ECO:0000256" key="1">
    <source>
        <dbReference type="ARBA" id="ARBA00012261"/>
    </source>
</evidence>
<proteinExistence type="predicted"/>
<keyword evidence="3" id="KW-0808">Transferase</keyword>
<protein>
    <recommendedName>
        <fullName evidence="1">methionyl-tRNA formyltransferase</fullName>
        <ecNumber evidence="1">2.1.2.9</ecNumber>
    </recommendedName>
</protein>
<dbReference type="CDD" id="cd08646">
    <property type="entry name" value="FMT_core_Met-tRNA-FMT_N"/>
    <property type="match status" value="1"/>
</dbReference>
<sequence>MLGFRVKYNTRHARRPVRTSSEFVANARRCLQTVLCEEPFKVLFLGRDEFSCLVLEQLHKAKDVWQELEIVTQPDEKVGRRGSQLSVSPLKVLGQELDLSIHTIPHKRTDFKHWQVSTLSQDWLLTYQPPAPFLNPHPSHLIVTASFGRILPKSLLGLFCPSRRLNVHPSLLPLYRGAAPIQHTLMDGRRETGVCVIEMMEKSKGIDAGEIWGRREMSVPEDATFSSLRDTLARQGGDLLVSVLRDMLSGTAVARPQPLLTSDSGIPRAPMITLEDAIVDFTTMTAQGVKPLTTYLPNSKTLQLHALSIHPPPQVPSTLPSEAGAAIYDSHSRSILIRCAGDTVLSTGKVKQQDRVMLDAKEWWNGWKSFCGGEWRGYVVFQRGP</sequence>
<dbReference type="OMA" id="KEWWNGV"/>
<gene>
    <name evidence="3" type="ORF">GLOTRDRAFT_47264</name>
</gene>
<dbReference type="Proteomes" id="UP000030669">
    <property type="component" value="Unassembled WGS sequence"/>
</dbReference>
<dbReference type="PANTHER" id="PTHR11138:SF5">
    <property type="entry name" value="METHIONYL-TRNA FORMYLTRANSFERASE, MITOCHONDRIAL"/>
    <property type="match status" value="1"/>
</dbReference>
<name>S7RD16_GLOTA</name>
<reference evidence="3 4" key="1">
    <citation type="journal article" date="2012" name="Science">
        <title>The Paleozoic origin of enzymatic lignin decomposition reconstructed from 31 fungal genomes.</title>
        <authorList>
            <person name="Floudas D."/>
            <person name="Binder M."/>
            <person name="Riley R."/>
            <person name="Barry K."/>
            <person name="Blanchette R.A."/>
            <person name="Henrissat B."/>
            <person name="Martinez A.T."/>
            <person name="Otillar R."/>
            <person name="Spatafora J.W."/>
            <person name="Yadav J.S."/>
            <person name="Aerts A."/>
            <person name="Benoit I."/>
            <person name="Boyd A."/>
            <person name="Carlson A."/>
            <person name="Copeland A."/>
            <person name="Coutinho P.M."/>
            <person name="de Vries R.P."/>
            <person name="Ferreira P."/>
            <person name="Findley K."/>
            <person name="Foster B."/>
            <person name="Gaskell J."/>
            <person name="Glotzer D."/>
            <person name="Gorecki P."/>
            <person name="Heitman J."/>
            <person name="Hesse C."/>
            <person name="Hori C."/>
            <person name="Igarashi K."/>
            <person name="Jurgens J.A."/>
            <person name="Kallen N."/>
            <person name="Kersten P."/>
            <person name="Kohler A."/>
            <person name="Kuees U."/>
            <person name="Kumar T.K.A."/>
            <person name="Kuo A."/>
            <person name="LaButti K."/>
            <person name="Larrondo L.F."/>
            <person name="Lindquist E."/>
            <person name="Ling A."/>
            <person name="Lombard V."/>
            <person name="Lucas S."/>
            <person name="Lundell T."/>
            <person name="Martin R."/>
            <person name="McLaughlin D.J."/>
            <person name="Morgenstern I."/>
            <person name="Morin E."/>
            <person name="Murat C."/>
            <person name="Nagy L.G."/>
            <person name="Nolan M."/>
            <person name="Ohm R.A."/>
            <person name="Patyshakuliyeva A."/>
            <person name="Rokas A."/>
            <person name="Ruiz-Duenas F.J."/>
            <person name="Sabat G."/>
            <person name="Salamov A."/>
            <person name="Samejima M."/>
            <person name="Schmutz J."/>
            <person name="Slot J.C."/>
            <person name="St John F."/>
            <person name="Stenlid J."/>
            <person name="Sun H."/>
            <person name="Sun S."/>
            <person name="Syed K."/>
            <person name="Tsang A."/>
            <person name="Wiebenga A."/>
            <person name="Young D."/>
            <person name="Pisabarro A."/>
            <person name="Eastwood D.C."/>
            <person name="Martin F."/>
            <person name="Cullen D."/>
            <person name="Grigoriev I.V."/>
            <person name="Hibbett D.S."/>
        </authorList>
    </citation>
    <scope>NUCLEOTIDE SEQUENCE [LARGE SCALE GENOMIC DNA]</scope>
    <source>
        <strain evidence="3 4">ATCC 11539</strain>
    </source>
</reference>
<dbReference type="GO" id="GO:0005739">
    <property type="term" value="C:mitochondrion"/>
    <property type="evidence" value="ECO:0007669"/>
    <property type="project" value="TreeGrafter"/>
</dbReference>
<dbReference type="HOGENOM" id="CLU_033347_0_3_1"/>
<dbReference type="OrthoDB" id="10268103at2759"/>
<dbReference type="GeneID" id="19306495"/>